<dbReference type="AlphaFoldDB" id="A0AAV5WFH3"/>
<feature type="non-terminal residue" evidence="1">
    <location>
        <position position="1"/>
    </location>
</feature>
<protein>
    <submittedName>
        <fullName evidence="1">Uncharacterized protein</fullName>
    </submittedName>
</protein>
<evidence type="ECO:0000313" key="2">
    <source>
        <dbReference type="Proteomes" id="UP001432322"/>
    </source>
</evidence>
<proteinExistence type="predicted"/>
<gene>
    <name evidence="1" type="ORF">PFISCL1PPCAC_20771</name>
</gene>
<accession>A0AAV5WFH3</accession>
<reference evidence="1" key="1">
    <citation type="submission" date="2023-10" db="EMBL/GenBank/DDBJ databases">
        <title>Genome assembly of Pristionchus species.</title>
        <authorList>
            <person name="Yoshida K."/>
            <person name="Sommer R.J."/>
        </authorList>
    </citation>
    <scope>NUCLEOTIDE SEQUENCE</scope>
    <source>
        <strain evidence="1">RS5133</strain>
    </source>
</reference>
<organism evidence="1 2">
    <name type="scientific">Pristionchus fissidentatus</name>
    <dbReference type="NCBI Taxonomy" id="1538716"/>
    <lineage>
        <taxon>Eukaryota</taxon>
        <taxon>Metazoa</taxon>
        <taxon>Ecdysozoa</taxon>
        <taxon>Nematoda</taxon>
        <taxon>Chromadorea</taxon>
        <taxon>Rhabditida</taxon>
        <taxon>Rhabditina</taxon>
        <taxon>Diplogasteromorpha</taxon>
        <taxon>Diplogasteroidea</taxon>
        <taxon>Neodiplogasteridae</taxon>
        <taxon>Pristionchus</taxon>
    </lineage>
</organism>
<keyword evidence="2" id="KW-1185">Reference proteome</keyword>
<dbReference type="Gene3D" id="1.20.1020.10">
    <property type="entry name" value="TAZ domain"/>
    <property type="match status" value="1"/>
</dbReference>
<name>A0AAV5WFH3_9BILA</name>
<dbReference type="Proteomes" id="UP001432322">
    <property type="component" value="Unassembled WGS sequence"/>
</dbReference>
<feature type="non-terminal residue" evidence="1">
    <location>
        <position position="487"/>
    </location>
</feature>
<dbReference type="SUPFAM" id="SSF57933">
    <property type="entry name" value="TAZ domain"/>
    <property type="match status" value="1"/>
</dbReference>
<sequence length="487" mass="54279">SEFGFARESNIIIFTHQHANIAKKKDKPALITLYFVVEGTVTAAHGVYDMHIALVATSKIFYVFSTTVKKREAMRGSANLSPIATEKIAGPIVHISVSDRQNADGERLVATMESTCIRLWGLTATSIVSRGSIDFTGSPLSTCALIYRCVEVTPAVEQGALRVEVLPGTPQLTAEQKVEGMIDNMFDTLDVHSCTERKNGRVVRRCPFTDCERVRLLAEHMDDCCEKANCTYAGCSVLYVWIMNNNDIPACVEHKYDRVEVDRTKRLCDTVTQLLAEVNKKKNKEKIDNRPSTRHVDTKMYDLLVVACESGEVKFIDPASYSTPTMQLLPTQPNDIVNSDIVAFCPAWTDHSRGRGLVDNLFGIYALTAQGQHVFRSFSGTDNKIVSTTLISNDVIDMASFVAHWGTTTVVAYGRKSIHLSAHRAEWKSRVSAHLLTSFAPILQCFAHSNHLVVCTKQRMVFICTWSLIHHEEMRGLTAKSIELEED</sequence>
<comment type="caution">
    <text evidence="1">The sequence shown here is derived from an EMBL/GenBank/DDBJ whole genome shotgun (WGS) entry which is preliminary data.</text>
</comment>
<dbReference type="EMBL" id="BTSY01000005">
    <property type="protein sequence ID" value="GMT29474.1"/>
    <property type="molecule type" value="Genomic_DNA"/>
</dbReference>
<dbReference type="InterPro" id="IPR035898">
    <property type="entry name" value="TAZ_dom_sf"/>
</dbReference>
<evidence type="ECO:0000313" key="1">
    <source>
        <dbReference type="EMBL" id="GMT29474.1"/>
    </source>
</evidence>